<gene>
    <name evidence="15" type="primary">LOC115015653</name>
</gene>
<evidence type="ECO:0000256" key="8">
    <source>
        <dbReference type="ARBA" id="ARBA00023125"/>
    </source>
</evidence>
<feature type="region of interest" description="Disordered" evidence="12">
    <location>
        <begin position="123"/>
        <end position="159"/>
    </location>
</feature>
<dbReference type="PROSITE" id="PS00028">
    <property type="entry name" value="ZINC_FINGER_C2H2_1"/>
    <property type="match status" value="3"/>
</dbReference>
<dbReference type="FunFam" id="3.30.160.60:FF:001228">
    <property type="entry name" value="Zinc finger protein 236"/>
    <property type="match status" value="1"/>
</dbReference>
<keyword evidence="3" id="KW-0479">Metal-binding</keyword>
<feature type="region of interest" description="Disordered" evidence="12">
    <location>
        <begin position="76"/>
        <end position="98"/>
    </location>
</feature>
<evidence type="ECO:0000313" key="14">
    <source>
        <dbReference type="Proteomes" id="UP000504630"/>
    </source>
</evidence>
<evidence type="ECO:0000256" key="4">
    <source>
        <dbReference type="ARBA" id="ARBA00022737"/>
    </source>
</evidence>
<protein>
    <submittedName>
        <fullName evidence="15">Zinc finger protein 235 isoform X1</fullName>
    </submittedName>
</protein>
<evidence type="ECO:0000256" key="5">
    <source>
        <dbReference type="ARBA" id="ARBA00022771"/>
    </source>
</evidence>
<feature type="compositionally biased region" description="Basic and acidic residues" evidence="12">
    <location>
        <begin position="135"/>
        <end position="159"/>
    </location>
</feature>
<evidence type="ECO:0000256" key="7">
    <source>
        <dbReference type="ARBA" id="ARBA00023015"/>
    </source>
</evidence>
<keyword evidence="10" id="KW-0539">Nucleus</keyword>
<name>A0A6J2QNV3_COTGO</name>
<feature type="domain" description="C2H2-type" evidence="13">
    <location>
        <begin position="325"/>
        <end position="343"/>
    </location>
</feature>
<dbReference type="PROSITE" id="PS50157">
    <property type="entry name" value="ZINC_FINGER_C2H2_2"/>
    <property type="match status" value="4"/>
</dbReference>
<accession>A0A6J2QNV3</accession>
<dbReference type="KEGG" id="cgob:115015653"/>
<dbReference type="InterPro" id="IPR013087">
    <property type="entry name" value="Znf_C2H2_type"/>
</dbReference>
<evidence type="ECO:0000256" key="6">
    <source>
        <dbReference type="ARBA" id="ARBA00022833"/>
    </source>
</evidence>
<dbReference type="Gene3D" id="3.30.160.60">
    <property type="entry name" value="Classic Zinc Finger"/>
    <property type="match status" value="3"/>
</dbReference>
<reference evidence="15" key="1">
    <citation type="submission" date="2025-08" db="UniProtKB">
        <authorList>
            <consortium name="RefSeq"/>
        </authorList>
    </citation>
    <scope>IDENTIFICATION</scope>
</reference>
<keyword evidence="5 11" id="KW-0863">Zinc-finger</keyword>
<proteinExistence type="inferred from homology"/>
<dbReference type="GO" id="GO:0005634">
    <property type="term" value="C:nucleus"/>
    <property type="evidence" value="ECO:0007669"/>
    <property type="project" value="UniProtKB-SubCell"/>
</dbReference>
<dbReference type="GeneID" id="115015653"/>
<dbReference type="SMART" id="SM00355">
    <property type="entry name" value="ZnF_C2H2"/>
    <property type="match status" value="4"/>
</dbReference>
<dbReference type="GO" id="GO:0008270">
    <property type="term" value="F:zinc ion binding"/>
    <property type="evidence" value="ECO:0007669"/>
    <property type="project" value="UniProtKB-KW"/>
</dbReference>
<comment type="similarity">
    <text evidence="2">Belongs to the krueppel C2H2-type zinc-finger protein family.</text>
</comment>
<comment type="subcellular location">
    <subcellularLocation>
        <location evidence="1">Nucleus</location>
    </subcellularLocation>
</comment>
<keyword evidence="6" id="KW-0862">Zinc</keyword>
<dbReference type="PANTHER" id="PTHR16515">
    <property type="entry name" value="PR DOMAIN ZINC FINGER PROTEIN"/>
    <property type="match status" value="1"/>
</dbReference>
<dbReference type="InterPro" id="IPR050331">
    <property type="entry name" value="Zinc_finger"/>
</dbReference>
<dbReference type="FunFam" id="3.30.160.60:FF:001506">
    <property type="entry name" value="Zinc finger protein"/>
    <property type="match status" value="1"/>
</dbReference>
<evidence type="ECO:0000256" key="2">
    <source>
        <dbReference type="ARBA" id="ARBA00006991"/>
    </source>
</evidence>
<organism evidence="14 15">
    <name type="scientific">Cottoperca gobio</name>
    <name type="common">Frogmouth</name>
    <name type="synonym">Aphritis gobio</name>
    <dbReference type="NCBI Taxonomy" id="56716"/>
    <lineage>
        <taxon>Eukaryota</taxon>
        <taxon>Metazoa</taxon>
        <taxon>Chordata</taxon>
        <taxon>Craniata</taxon>
        <taxon>Vertebrata</taxon>
        <taxon>Euteleostomi</taxon>
        <taxon>Actinopterygii</taxon>
        <taxon>Neopterygii</taxon>
        <taxon>Teleostei</taxon>
        <taxon>Neoteleostei</taxon>
        <taxon>Acanthomorphata</taxon>
        <taxon>Eupercaria</taxon>
        <taxon>Perciformes</taxon>
        <taxon>Notothenioidei</taxon>
        <taxon>Bovichtidae</taxon>
        <taxon>Cottoperca</taxon>
    </lineage>
</organism>
<evidence type="ECO:0000256" key="3">
    <source>
        <dbReference type="ARBA" id="ARBA00022723"/>
    </source>
</evidence>
<evidence type="ECO:0000259" key="13">
    <source>
        <dbReference type="PROSITE" id="PS50157"/>
    </source>
</evidence>
<keyword evidence="7" id="KW-0805">Transcription regulation</keyword>
<dbReference type="GO" id="GO:0010468">
    <property type="term" value="P:regulation of gene expression"/>
    <property type="evidence" value="ECO:0007669"/>
    <property type="project" value="TreeGrafter"/>
</dbReference>
<dbReference type="InParanoid" id="A0A6J2QNV3"/>
<dbReference type="OrthoDB" id="3437960at2759"/>
<dbReference type="SUPFAM" id="SSF57667">
    <property type="entry name" value="beta-beta-alpha zinc fingers"/>
    <property type="match status" value="2"/>
</dbReference>
<dbReference type="FunCoup" id="A0A6J2QNV3">
    <property type="interactions" value="2"/>
</dbReference>
<keyword evidence="8" id="KW-0238">DNA-binding</keyword>
<evidence type="ECO:0000256" key="1">
    <source>
        <dbReference type="ARBA" id="ARBA00004123"/>
    </source>
</evidence>
<dbReference type="Proteomes" id="UP000504630">
    <property type="component" value="Chromosome 1"/>
</dbReference>
<dbReference type="GO" id="GO:0003677">
    <property type="term" value="F:DNA binding"/>
    <property type="evidence" value="ECO:0007669"/>
    <property type="project" value="UniProtKB-KW"/>
</dbReference>
<keyword evidence="9" id="KW-0804">Transcription</keyword>
<sequence>MKTQLLGTKKRPKAAGAEAALSLQQELVAAIHGAFEVAVEIAVREVTKLVGQATGDSYEEMRRENESLKQRLQRAEALLDTEERESSSPTKQLLNATNLTGQPPLIKYSRFTGVKVDAPPAVHSLGRAQQPPDPQQRHEEQRSAGDLKTPHVSDAASEKRDDGCLVACDALTKEVSDEVSRVCVVEVESTNQPCQELAAEDRDSSPLPSLDDETTLEHVTVKREELDDSACCLDSVKVEDFSPECMSVVQTEMLEEWKPEVLDVQSQDSNSSLSCTRLAQDLPSLSSEFPNIFQLAEPAPIPEAPPQVYGVHVQSSRSHTFTNLYACKSCGQTFHLPSLLRRHYSQCQQRLQQCFQQPVDGSKRTRLQLYPPGCSPFRCTECHREFNRMENLKTHLRIHTGEMPYTCSVCSKSFRHSGALTRHFRIHTGEKPYICGHCGKSFRNCGGLKFHQRSHSKQLQ</sequence>
<feature type="domain" description="C2H2-type" evidence="13">
    <location>
        <begin position="433"/>
        <end position="460"/>
    </location>
</feature>
<dbReference type="AlphaFoldDB" id="A0A6J2QNV3"/>
<dbReference type="Pfam" id="PF00096">
    <property type="entry name" value="zf-C2H2"/>
    <property type="match status" value="3"/>
</dbReference>
<feature type="domain" description="C2H2-type" evidence="13">
    <location>
        <begin position="377"/>
        <end position="404"/>
    </location>
</feature>
<keyword evidence="4" id="KW-0677">Repeat</keyword>
<evidence type="ECO:0000256" key="12">
    <source>
        <dbReference type="SAM" id="MobiDB-lite"/>
    </source>
</evidence>
<dbReference type="InterPro" id="IPR036236">
    <property type="entry name" value="Znf_C2H2_sf"/>
</dbReference>
<evidence type="ECO:0000256" key="11">
    <source>
        <dbReference type="PROSITE-ProRule" id="PRU00042"/>
    </source>
</evidence>
<evidence type="ECO:0000256" key="9">
    <source>
        <dbReference type="ARBA" id="ARBA00023163"/>
    </source>
</evidence>
<evidence type="ECO:0000256" key="10">
    <source>
        <dbReference type="ARBA" id="ARBA00023242"/>
    </source>
</evidence>
<evidence type="ECO:0000313" key="15">
    <source>
        <dbReference type="RefSeq" id="XP_029299005.1"/>
    </source>
</evidence>
<dbReference type="FunFam" id="3.30.160.60:FF:000358">
    <property type="entry name" value="zinc finger protein 24"/>
    <property type="match status" value="1"/>
</dbReference>
<feature type="compositionally biased region" description="Polar residues" evidence="12">
    <location>
        <begin position="87"/>
        <end position="98"/>
    </location>
</feature>
<feature type="domain" description="C2H2-type" evidence="13">
    <location>
        <begin position="405"/>
        <end position="432"/>
    </location>
</feature>
<dbReference type="RefSeq" id="XP_029299005.1">
    <property type="nucleotide sequence ID" value="XM_029443145.1"/>
</dbReference>
<dbReference type="PANTHER" id="PTHR16515:SF49">
    <property type="entry name" value="GASTRULA ZINC FINGER PROTEIN XLCGF49.1-LIKE-RELATED"/>
    <property type="match status" value="1"/>
</dbReference>
<keyword evidence="14" id="KW-1185">Reference proteome</keyword>